<feature type="region of interest" description="Disordered" evidence="7">
    <location>
        <begin position="1478"/>
        <end position="1587"/>
    </location>
</feature>
<sequence>LAQPESTFLLFPTVANHPPQDLITKRTNLFSALNETSAPHIFGDLTKPACAPFAHDSAIFKRCKPKKSEAACTVACSPFTMSTDAASAPVSEPATVPAQSTTTADHDQEEPTLGQIECAKPAFLHSPPDSNNAHKSEASDSELSDLDEDAVDPSATAQQDEAPVVEDDIGEVLPDHWSGTVPVFKPTMHQFKDFKLFMTKVDHYGMKSGIVKIIPPSEWKESLPRLDDLVKQIRVREPIKQDIMGSNGTYRQVNILHQRSYNLPQWRQLCDQSEHQPPARRGERRANVEKPKPRSAPKPRAEAKSTPSGSKKKGRGRPRRGKAKAKDQDEEDDAQEDEKRPMTPVSPKLDADVEVKKEEVVDSVEDPGMDVDEEDEEEPRALGRMGRMGGARPAKPKTQTVSARRKYSKREGSAMIDEKAFEDFDYQMDVSDYTPERCEELERIYWKTLTYAPPLYGADLMGTLFHESTEIWNLNKLPNLLDVLGTKVPGVNTAYLYLGMWKATFAWHLEDVDLYSINYLHFGAPKQWYSISQADARRFEAAMKNIWPTDAKACDQFLRHKGFLISPSHLKQHYNITVNKCVSYPGEFVVTYPYGYHSGYNLGYNCAEAVNFALDSWLPMGKIAKRCECAQAQDSVWVDVYDIERKLRGEPTPEYEETEDEDDDEDDDEDEDDATGLPSPPDSNGVVKPARKRKRAAGDKDGKTKVKKIRLKVKTRAEPICCLCPNDIPGAEILSTDDGRKAHRMCALYLPETYIDTVDDKEMIANVANINKERLDLKCLYCRSKKGACFQCSQKKCARAYHATCAAAAGVFVEEAEVPVFGEDGTEYKEQAFEFSCRFHRTKRDRKYDGDALEDDVRIREGAAALKKGEICQLQYFKGDIFAGVVVENRSDEQTLLLDVIPNGDRLEVEWKWLLLPDPSDYHLPKASSKAIPMPSSQKAKDQLNAKRPADEIPRKDAPFVEGFTWAEFHPCDECANPNQTKVDLSKDNQVWHYLGKTSTEAKAQYSEDPVKELHNPKSNFLDTIPKPPKPVSASTSHRKVSNIPPQPSPMSGPGPTVQNGPKSEKPYVYKPRKPVETNYAGTGSFSTQKFTPKASPSPSPMGQQLHFGSDPRYATAGAQFVQQRFTSDVHQQYVSRASPAGQGQYSSPSAMPRPSPYSTPGPQPAGGARPAQQTWATPSQSPRPQLPHGSSHGSGQQTHRRYSAAPTPSVAMKYAFFQVHHNRLEVPNCTAFVNATYTLSRDSKTYRTPYAPWGGFTNGYEGNLRAHLMRTSPEAFFKNRQGSVQGGTPTANPPARPQAPGHGGPYFNTLTNTMPQGSIGMYGVKTTAPSYSSPAKQALQDSARPQYPASTSPSPAANNAQSTPSGHVNAWHMQQSQSTPLHPAIRPQYGTWANQPQPPAQSPSQPAQQQSSRLPPQQQMPQQPVATAAQSQPNQAKLQAAAKSAAPKVQYKIPEKQTPVPLPAKYLAAMGKLPSAATPFKTSSQTTGANSQDASPSPAPGSAKETAHSTPTANTQGPSSQANTPSQSAMASNAHMTEAASRISQTPVPVPHAPVPAFNSRMPFTNQSSTTAFPRQSVQTNQNAHHHTQAFTAPSAQHFSQPVSQPPTEHHTLNPAEILAQIATQPRMNPPTPTTPSHQSVPSPAPQTAAMPPYQNHGSNWGLPQQMGQQPGYQPHGYAPPPGQYPQPVQQHQQPQYQQHQHHYQPQQHHQPNQPRPMQNTKPHRPPPQASEGEVPLPEVPADSTALVERMMQNLRRAAFQS</sequence>
<dbReference type="Pfam" id="PF02373">
    <property type="entry name" value="JmjC"/>
    <property type="match status" value="1"/>
</dbReference>
<comment type="similarity">
    <text evidence="1">Belongs to the JHDM3 histone demethylase family.</text>
</comment>
<feature type="compositionally biased region" description="Basic residues" evidence="7">
    <location>
        <begin position="310"/>
        <end position="323"/>
    </location>
</feature>
<dbReference type="FunFam" id="2.60.120.650:FF:000024">
    <property type="entry name" value="Putative jumonji family transcription factor"/>
    <property type="match status" value="1"/>
</dbReference>
<evidence type="ECO:0000256" key="2">
    <source>
        <dbReference type="ARBA" id="ARBA00012900"/>
    </source>
</evidence>
<dbReference type="GO" id="GO:0140684">
    <property type="term" value="F:histone H3K9me2/H3K9me3 demethylase activity"/>
    <property type="evidence" value="ECO:0007669"/>
    <property type="project" value="UniProtKB-EC"/>
</dbReference>
<feature type="compositionally biased region" description="Acidic residues" evidence="7">
    <location>
        <begin position="361"/>
        <end position="378"/>
    </location>
</feature>
<dbReference type="EC" id="1.14.11.66" evidence="2"/>
<evidence type="ECO:0000256" key="1">
    <source>
        <dbReference type="ARBA" id="ARBA00009711"/>
    </source>
</evidence>
<dbReference type="PROSITE" id="PS51805">
    <property type="entry name" value="EPHD"/>
    <property type="match status" value="1"/>
</dbReference>
<feature type="region of interest" description="Disordered" evidence="7">
    <location>
        <begin position="1016"/>
        <end position="1111"/>
    </location>
</feature>
<feature type="compositionally biased region" description="Low complexity" evidence="7">
    <location>
        <begin position="1346"/>
        <end position="1366"/>
    </location>
</feature>
<feature type="compositionally biased region" description="Polar residues" evidence="7">
    <location>
        <begin position="1481"/>
        <end position="1496"/>
    </location>
</feature>
<evidence type="ECO:0000259" key="10">
    <source>
        <dbReference type="PROSITE" id="PS51805"/>
    </source>
</evidence>
<feature type="compositionally biased region" description="Polar residues" evidence="7">
    <location>
        <begin position="1138"/>
        <end position="1150"/>
    </location>
</feature>
<dbReference type="Pfam" id="PF02375">
    <property type="entry name" value="JmjN"/>
    <property type="match status" value="1"/>
</dbReference>
<dbReference type="PROSITE" id="PS51184">
    <property type="entry name" value="JMJC"/>
    <property type="match status" value="1"/>
</dbReference>
<comment type="caution">
    <text evidence="11">The sequence shown here is derived from an EMBL/GenBank/DDBJ whole genome shotgun (WGS) entry which is preliminary data.</text>
</comment>
<organism evidence="11 12">
    <name type="scientific">Colletotrichum incanum</name>
    <name type="common">Soybean anthracnose fungus</name>
    <dbReference type="NCBI Taxonomy" id="1573173"/>
    <lineage>
        <taxon>Eukaryota</taxon>
        <taxon>Fungi</taxon>
        <taxon>Dikarya</taxon>
        <taxon>Ascomycota</taxon>
        <taxon>Pezizomycotina</taxon>
        <taxon>Sordariomycetes</taxon>
        <taxon>Hypocreomycetidae</taxon>
        <taxon>Glomerellales</taxon>
        <taxon>Glomerellaceae</taxon>
        <taxon>Colletotrichum</taxon>
        <taxon>Colletotrichum spaethianum species complex</taxon>
    </lineage>
</organism>
<dbReference type="SMART" id="SM00545">
    <property type="entry name" value="JmjN"/>
    <property type="match status" value="1"/>
</dbReference>
<feature type="domain" description="PHD-type" evidence="10">
    <location>
        <begin position="718"/>
        <end position="841"/>
    </location>
</feature>
<evidence type="ECO:0000256" key="3">
    <source>
        <dbReference type="ARBA" id="ARBA00022723"/>
    </source>
</evidence>
<dbReference type="Gene3D" id="3.30.40.10">
    <property type="entry name" value="Zinc/RING finger domain, C3HC4 (zinc finger)"/>
    <property type="match status" value="1"/>
</dbReference>
<evidence type="ECO:0000313" key="12">
    <source>
        <dbReference type="Proteomes" id="UP000076584"/>
    </source>
</evidence>
<feature type="compositionally biased region" description="Acidic residues" evidence="7">
    <location>
        <begin position="139"/>
        <end position="151"/>
    </location>
</feature>
<dbReference type="InterPro" id="IPR003349">
    <property type="entry name" value="JmjN"/>
</dbReference>
<dbReference type="SMART" id="SM00558">
    <property type="entry name" value="JmjC"/>
    <property type="match status" value="1"/>
</dbReference>
<feature type="non-terminal residue" evidence="11">
    <location>
        <position position="1"/>
    </location>
</feature>
<evidence type="ECO:0000259" key="9">
    <source>
        <dbReference type="PROSITE" id="PS51184"/>
    </source>
</evidence>
<feature type="compositionally biased region" description="Polar residues" evidence="7">
    <location>
        <begin position="1563"/>
        <end position="1587"/>
    </location>
</feature>
<feature type="domain" description="JmjN" evidence="8">
    <location>
        <begin position="181"/>
        <end position="222"/>
    </location>
</feature>
<dbReference type="GO" id="GO:0008270">
    <property type="term" value="F:zinc ion binding"/>
    <property type="evidence" value="ECO:0007669"/>
    <property type="project" value="UniProtKB-KW"/>
</dbReference>
<dbReference type="EMBL" id="LFIW01002127">
    <property type="protein sequence ID" value="KZL79252.1"/>
    <property type="molecule type" value="Genomic_DNA"/>
</dbReference>
<feature type="compositionally biased region" description="Pro residues" evidence="7">
    <location>
        <begin position="1152"/>
        <end position="1164"/>
    </location>
</feature>
<feature type="region of interest" description="Disordered" evidence="7">
    <location>
        <begin position="1330"/>
        <end position="1453"/>
    </location>
</feature>
<dbReference type="Gene3D" id="2.60.120.650">
    <property type="entry name" value="Cupin"/>
    <property type="match status" value="2"/>
</dbReference>
<dbReference type="InterPro" id="IPR055500">
    <property type="entry name" value="DUF7072"/>
</dbReference>
<gene>
    <name evidence="11" type="ORF">CI238_04306</name>
</gene>
<dbReference type="Pfam" id="PF23258">
    <property type="entry name" value="DUF7072"/>
    <property type="match status" value="1"/>
</dbReference>
<feature type="compositionally biased region" description="Polar residues" evidence="7">
    <location>
        <begin position="1282"/>
        <end position="1291"/>
    </location>
</feature>
<dbReference type="Proteomes" id="UP000076584">
    <property type="component" value="Unassembled WGS sequence"/>
</dbReference>
<keyword evidence="3" id="KW-0479">Metal-binding</keyword>
<comment type="catalytic activity">
    <reaction evidence="6">
        <text>N(6),N(6),N(6)-trimethyl-L-lysyl(9)-[histone H3] + 2 2-oxoglutarate + 2 O2 = N(6)-methyl-L-lysyl(9)-[histone H3] + 2 formaldehyde + 2 succinate + 2 CO2</text>
        <dbReference type="Rhea" id="RHEA:60200"/>
        <dbReference type="Rhea" id="RHEA-COMP:15538"/>
        <dbReference type="Rhea" id="RHEA-COMP:15542"/>
        <dbReference type="ChEBI" id="CHEBI:15379"/>
        <dbReference type="ChEBI" id="CHEBI:16526"/>
        <dbReference type="ChEBI" id="CHEBI:16810"/>
        <dbReference type="ChEBI" id="CHEBI:16842"/>
        <dbReference type="ChEBI" id="CHEBI:30031"/>
        <dbReference type="ChEBI" id="CHEBI:61929"/>
        <dbReference type="ChEBI" id="CHEBI:61961"/>
        <dbReference type="EC" id="1.14.11.66"/>
    </reaction>
</comment>
<feature type="compositionally biased region" description="Basic and acidic residues" evidence="7">
    <location>
        <begin position="349"/>
        <end position="360"/>
    </location>
</feature>
<dbReference type="SMART" id="SM00249">
    <property type="entry name" value="PHD"/>
    <property type="match status" value="1"/>
</dbReference>
<dbReference type="GO" id="GO:0005634">
    <property type="term" value="C:nucleus"/>
    <property type="evidence" value="ECO:0007669"/>
    <property type="project" value="TreeGrafter"/>
</dbReference>
<evidence type="ECO:0000256" key="4">
    <source>
        <dbReference type="ARBA" id="ARBA00022771"/>
    </source>
</evidence>
<keyword evidence="4" id="KW-0863">Zinc-finger</keyword>
<feature type="region of interest" description="Disordered" evidence="7">
    <location>
        <begin position="1282"/>
        <end position="1313"/>
    </location>
</feature>
<feature type="compositionally biased region" description="Acidic residues" evidence="7">
    <location>
        <begin position="653"/>
        <end position="674"/>
    </location>
</feature>
<dbReference type="InterPro" id="IPR003347">
    <property type="entry name" value="JmjC_dom"/>
</dbReference>
<feature type="region of interest" description="Disordered" evidence="7">
    <location>
        <begin position="1627"/>
        <end position="1748"/>
    </location>
</feature>
<feature type="region of interest" description="Disordered" evidence="7">
    <location>
        <begin position="272"/>
        <end position="409"/>
    </location>
</feature>
<feature type="compositionally biased region" description="Low complexity" evidence="7">
    <location>
        <begin position="1403"/>
        <end position="1451"/>
    </location>
</feature>
<reference evidence="11 12" key="1">
    <citation type="submission" date="2015-06" db="EMBL/GenBank/DDBJ databases">
        <title>Survival trade-offs in plant roots during colonization by closely related pathogenic and mutualistic fungi.</title>
        <authorList>
            <person name="Hacquard S."/>
            <person name="Kracher B."/>
            <person name="Hiruma K."/>
            <person name="Weinman A."/>
            <person name="Muench P."/>
            <person name="Garrido Oter R."/>
            <person name="Ver Loren van Themaat E."/>
            <person name="Dallerey J.-F."/>
            <person name="Damm U."/>
            <person name="Henrissat B."/>
            <person name="Lespinet O."/>
            <person name="Thon M."/>
            <person name="Kemen E."/>
            <person name="McHardy A.C."/>
            <person name="Schulze-Lefert P."/>
            <person name="O'Connell R.J."/>
        </authorList>
    </citation>
    <scope>NUCLEOTIDE SEQUENCE [LARGE SCALE GENOMIC DNA]</scope>
    <source>
        <strain evidence="11 12">MAFF 238704</strain>
    </source>
</reference>
<evidence type="ECO:0000256" key="7">
    <source>
        <dbReference type="SAM" id="MobiDB-lite"/>
    </source>
</evidence>
<evidence type="ECO:0000256" key="5">
    <source>
        <dbReference type="ARBA" id="ARBA00022833"/>
    </source>
</evidence>
<dbReference type="GO" id="GO:0010468">
    <property type="term" value="P:regulation of gene expression"/>
    <property type="evidence" value="ECO:0007669"/>
    <property type="project" value="TreeGrafter"/>
</dbReference>
<keyword evidence="5" id="KW-0862">Zinc</keyword>
<feature type="region of interest" description="Disordered" evidence="7">
    <location>
        <begin position="1138"/>
        <end position="1206"/>
    </location>
</feature>
<evidence type="ECO:0000259" key="8">
    <source>
        <dbReference type="PROSITE" id="PS51183"/>
    </source>
</evidence>
<feature type="compositionally biased region" description="Polar residues" evidence="7">
    <location>
        <begin position="1080"/>
        <end position="1103"/>
    </location>
</feature>
<feature type="region of interest" description="Disordered" evidence="7">
    <location>
        <begin position="648"/>
        <end position="705"/>
    </location>
</feature>
<feature type="compositionally biased region" description="Basic and acidic residues" evidence="7">
    <location>
        <begin position="280"/>
        <end position="292"/>
    </location>
</feature>
<feature type="domain" description="JmjC" evidence="9">
    <location>
        <begin position="466"/>
        <end position="629"/>
    </location>
</feature>
<proteinExistence type="inferred from homology"/>
<dbReference type="GO" id="GO:0051864">
    <property type="term" value="F:histone H3K36 demethylase activity"/>
    <property type="evidence" value="ECO:0007669"/>
    <property type="project" value="TreeGrafter"/>
</dbReference>
<accession>A0A166ZR58</accession>
<feature type="compositionally biased region" description="Low complexity" evidence="7">
    <location>
        <begin position="1665"/>
        <end position="1678"/>
    </location>
</feature>
<dbReference type="PANTHER" id="PTHR10694">
    <property type="entry name" value="LYSINE-SPECIFIC DEMETHYLASE"/>
    <property type="match status" value="1"/>
</dbReference>
<evidence type="ECO:0000313" key="11">
    <source>
        <dbReference type="EMBL" id="KZL79252.1"/>
    </source>
</evidence>
<feature type="compositionally biased region" description="Low complexity" evidence="7">
    <location>
        <begin position="1687"/>
        <end position="1714"/>
    </location>
</feature>
<dbReference type="SUPFAM" id="SSF51197">
    <property type="entry name" value="Clavaminate synthase-like"/>
    <property type="match status" value="1"/>
</dbReference>
<feature type="region of interest" description="Disordered" evidence="7">
    <location>
        <begin position="122"/>
        <end position="164"/>
    </location>
</feature>
<dbReference type="InterPro" id="IPR034732">
    <property type="entry name" value="EPHD"/>
</dbReference>
<protein>
    <recommendedName>
        <fullName evidence="2">[histone H3]-trimethyl-L-lysine(9) demethylase</fullName>
        <ecNumber evidence="2">1.14.11.66</ecNumber>
    </recommendedName>
</protein>
<dbReference type="PROSITE" id="PS51183">
    <property type="entry name" value="JMJN"/>
    <property type="match status" value="1"/>
</dbReference>
<feature type="compositionally biased region" description="Polar residues" evidence="7">
    <location>
        <begin position="1509"/>
        <end position="1536"/>
    </location>
</feature>
<feature type="region of interest" description="Disordered" evidence="7">
    <location>
        <begin position="84"/>
        <end position="110"/>
    </location>
</feature>
<evidence type="ECO:0000256" key="6">
    <source>
        <dbReference type="ARBA" id="ARBA00049349"/>
    </source>
</evidence>
<dbReference type="CDD" id="cd15571">
    <property type="entry name" value="ePHD"/>
    <property type="match status" value="1"/>
</dbReference>
<name>A0A166ZR58_COLIC</name>
<dbReference type="InterPro" id="IPR001965">
    <property type="entry name" value="Znf_PHD"/>
</dbReference>
<feature type="compositionally biased region" description="Polar residues" evidence="7">
    <location>
        <begin position="1175"/>
        <end position="1184"/>
    </location>
</feature>
<dbReference type="InterPro" id="IPR013083">
    <property type="entry name" value="Znf_RING/FYVE/PHD"/>
</dbReference>
<dbReference type="PANTHER" id="PTHR10694:SF7">
    <property type="entry name" value="[HISTONE H3]-TRIMETHYL-L-LYSINE(9) DEMETHYLASE"/>
    <property type="match status" value="1"/>
</dbReference>
<dbReference type="STRING" id="1573173.A0A166ZR58"/>
<dbReference type="Pfam" id="PF13832">
    <property type="entry name" value="zf-HC5HC2H_2"/>
    <property type="match status" value="1"/>
</dbReference>
<dbReference type="GO" id="GO:0000785">
    <property type="term" value="C:chromatin"/>
    <property type="evidence" value="ECO:0007669"/>
    <property type="project" value="TreeGrafter"/>
</dbReference>
<keyword evidence="12" id="KW-1185">Reference proteome</keyword>